<evidence type="ECO:0000256" key="1">
    <source>
        <dbReference type="ARBA" id="ARBA00005104"/>
    </source>
</evidence>
<name>A0A1M7AUE4_PSETH</name>
<keyword evidence="3" id="KW-0479">Metal-binding</keyword>
<comment type="pathway">
    <text evidence="1">Cofactor biosynthesis; riboflavin biosynthesis.</text>
</comment>
<organism evidence="5 6">
    <name type="scientific">Pseudonocardia thermophila</name>
    <dbReference type="NCBI Taxonomy" id="1848"/>
    <lineage>
        <taxon>Bacteria</taxon>
        <taxon>Bacillati</taxon>
        <taxon>Actinomycetota</taxon>
        <taxon>Actinomycetes</taxon>
        <taxon>Pseudonocardiales</taxon>
        <taxon>Pseudonocardiaceae</taxon>
        <taxon>Pseudonocardia</taxon>
    </lineage>
</organism>
<evidence type="ECO:0000256" key="2">
    <source>
        <dbReference type="ARBA" id="ARBA00022619"/>
    </source>
</evidence>
<evidence type="ECO:0000313" key="6">
    <source>
        <dbReference type="Proteomes" id="UP000184363"/>
    </source>
</evidence>
<dbReference type="GO" id="GO:0009231">
    <property type="term" value="P:riboflavin biosynthetic process"/>
    <property type="evidence" value="ECO:0007669"/>
    <property type="project" value="UniProtKB-UniPathway"/>
</dbReference>
<keyword evidence="6" id="KW-1185">Reference proteome</keyword>
<evidence type="ECO:0000259" key="4">
    <source>
        <dbReference type="Pfam" id="PF00925"/>
    </source>
</evidence>
<dbReference type="InterPro" id="IPR036144">
    <property type="entry name" value="RibA-like_sf"/>
</dbReference>
<evidence type="ECO:0000313" key="5">
    <source>
        <dbReference type="EMBL" id="SHL46353.1"/>
    </source>
</evidence>
<reference evidence="5 6" key="1">
    <citation type="submission" date="2016-11" db="EMBL/GenBank/DDBJ databases">
        <authorList>
            <person name="Jaros S."/>
            <person name="Januszkiewicz K."/>
            <person name="Wedrychowicz H."/>
        </authorList>
    </citation>
    <scope>NUCLEOTIDE SEQUENCE [LARGE SCALE GENOMIC DNA]</scope>
    <source>
        <strain evidence="5 6">DSM 43832</strain>
    </source>
</reference>
<proteinExistence type="predicted"/>
<feature type="domain" description="GTP cyclohydrolase II" evidence="4">
    <location>
        <begin position="2"/>
        <end position="135"/>
    </location>
</feature>
<dbReference type="AlphaFoldDB" id="A0A1M7AUE4"/>
<dbReference type="EMBL" id="FRAP01000030">
    <property type="protein sequence ID" value="SHL46353.1"/>
    <property type="molecule type" value="Genomic_DNA"/>
</dbReference>
<dbReference type="PANTHER" id="PTHR21327:SF18">
    <property type="entry name" value="3,4-DIHYDROXY-2-BUTANONE 4-PHOSPHATE SYNTHASE"/>
    <property type="match status" value="1"/>
</dbReference>
<dbReference type="Pfam" id="PF00925">
    <property type="entry name" value="GTP_cyclohydro2"/>
    <property type="match status" value="1"/>
</dbReference>
<dbReference type="InterPro" id="IPR032677">
    <property type="entry name" value="GTP_cyclohydro_II"/>
</dbReference>
<dbReference type="UniPathway" id="UPA00275"/>
<dbReference type="STRING" id="1848.SAMN05443637_13014"/>
<dbReference type="Proteomes" id="UP000184363">
    <property type="component" value="Unassembled WGS sequence"/>
</dbReference>
<dbReference type="Gene3D" id="3.40.50.10990">
    <property type="entry name" value="GTP cyclohydrolase II"/>
    <property type="match status" value="1"/>
</dbReference>
<sequence>MEHGEFTAVSFRSATDGIEHVALVLDDVDQRGGDDEPVLVRVHSECLTGDVVSSRRCDCGEQLDAAMARIGAADRGVLVHLRGHEGRGVGLSRELRAYTLQDTGLDIVEPNVAQGLPVDRRDHGIGAQILTELGCAPSG</sequence>
<dbReference type="GO" id="GO:0046872">
    <property type="term" value="F:metal ion binding"/>
    <property type="evidence" value="ECO:0007669"/>
    <property type="project" value="UniProtKB-KW"/>
</dbReference>
<keyword evidence="2" id="KW-0686">Riboflavin biosynthesis</keyword>
<keyword evidence="5" id="KW-0378">Hydrolase</keyword>
<dbReference type="GO" id="GO:0003935">
    <property type="term" value="F:GTP cyclohydrolase II activity"/>
    <property type="evidence" value="ECO:0007669"/>
    <property type="project" value="TreeGrafter"/>
</dbReference>
<evidence type="ECO:0000256" key="3">
    <source>
        <dbReference type="ARBA" id="ARBA00022723"/>
    </source>
</evidence>
<dbReference type="SUPFAM" id="SSF142695">
    <property type="entry name" value="RibA-like"/>
    <property type="match status" value="1"/>
</dbReference>
<accession>A0A1M7AUE4</accession>
<gene>
    <name evidence="5" type="ORF">SAMN05443637_13014</name>
</gene>
<dbReference type="GO" id="GO:0005829">
    <property type="term" value="C:cytosol"/>
    <property type="evidence" value="ECO:0007669"/>
    <property type="project" value="TreeGrafter"/>
</dbReference>
<dbReference type="PANTHER" id="PTHR21327">
    <property type="entry name" value="GTP CYCLOHYDROLASE II-RELATED"/>
    <property type="match status" value="1"/>
</dbReference>
<dbReference type="RefSeq" id="WP_073460371.1">
    <property type="nucleotide sequence ID" value="NZ_FRAP01000030.1"/>
</dbReference>
<protein>
    <submittedName>
        <fullName evidence="5">GTP cyclohydrolase II</fullName>
    </submittedName>
</protein>